<dbReference type="CDD" id="cd06170">
    <property type="entry name" value="LuxR_C_like"/>
    <property type="match status" value="1"/>
</dbReference>
<evidence type="ECO:0000313" key="5">
    <source>
        <dbReference type="EMBL" id="ADV44615.1"/>
    </source>
</evidence>
<dbReference type="EMBL" id="CP002352">
    <property type="protein sequence ID" value="ADV44615.1"/>
    <property type="molecule type" value="Genomic_DNA"/>
</dbReference>
<dbReference type="Proteomes" id="UP000008630">
    <property type="component" value="Chromosome"/>
</dbReference>
<feature type="domain" description="HTH luxR-type" evidence="4">
    <location>
        <begin position="191"/>
        <end position="256"/>
    </location>
</feature>
<reference key="1">
    <citation type="submission" date="2010-11" db="EMBL/GenBank/DDBJ databases">
        <title>The complete genome of Bacteroides helcogenes P 36-108.</title>
        <authorList>
            <consortium name="US DOE Joint Genome Institute (JGI-PGF)"/>
            <person name="Lucas S."/>
            <person name="Copeland A."/>
            <person name="Lapidus A."/>
            <person name="Bruce D."/>
            <person name="Goodwin L."/>
            <person name="Pitluck S."/>
            <person name="Kyrpides N."/>
            <person name="Mavromatis K."/>
            <person name="Ivanova N."/>
            <person name="Zeytun A."/>
            <person name="Brettin T."/>
            <person name="Detter J.C."/>
            <person name="Tapia R."/>
            <person name="Han C."/>
            <person name="Land M."/>
            <person name="Hauser L."/>
            <person name="Markowitz V."/>
            <person name="Cheng J.-F."/>
            <person name="Hugenholtz P."/>
            <person name="Woyke T."/>
            <person name="Wu D."/>
            <person name="Gronow S."/>
            <person name="Wellnitz S."/>
            <person name="Brambilla E."/>
            <person name="Klenk H.-P."/>
            <person name="Eisen J.A."/>
        </authorList>
    </citation>
    <scope>NUCLEOTIDE SEQUENCE</scope>
    <source>
        <strain>P 36-108</strain>
    </source>
</reference>
<dbReference type="Pfam" id="PF00196">
    <property type="entry name" value="GerE"/>
    <property type="match status" value="1"/>
</dbReference>
<dbReference type="InterPro" id="IPR000792">
    <property type="entry name" value="Tscrpt_reg_LuxR_C"/>
</dbReference>
<dbReference type="Gene3D" id="1.10.10.10">
    <property type="entry name" value="Winged helix-like DNA-binding domain superfamily/Winged helix DNA-binding domain"/>
    <property type="match status" value="1"/>
</dbReference>
<evidence type="ECO:0000256" key="3">
    <source>
        <dbReference type="ARBA" id="ARBA00023163"/>
    </source>
</evidence>
<keyword evidence="3" id="KW-0804">Transcription</keyword>
<evidence type="ECO:0000256" key="2">
    <source>
        <dbReference type="ARBA" id="ARBA00023125"/>
    </source>
</evidence>
<name>E6SWF4_BACT6</name>
<dbReference type="RefSeq" id="WP_013548202.1">
    <property type="nucleotide sequence ID" value="NC_014933.1"/>
</dbReference>
<dbReference type="PANTHER" id="PTHR44688:SF16">
    <property type="entry name" value="DNA-BINDING TRANSCRIPTIONAL ACTIVATOR DEVR_DOSR"/>
    <property type="match status" value="1"/>
</dbReference>
<dbReference type="PANTHER" id="PTHR44688">
    <property type="entry name" value="DNA-BINDING TRANSCRIPTIONAL ACTIVATOR DEVR_DOSR"/>
    <property type="match status" value="1"/>
</dbReference>
<dbReference type="KEGG" id="bhl:Bache_2664"/>
<evidence type="ECO:0000259" key="4">
    <source>
        <dbReference type="PROSITE" id="PS50043"/>
    </source>
</evidence>
<dbReference type="HOGENOM" id="CLU_096460_0_0_10"/>
<keyword evidence="2" id="KW-0238">DNA-binding</keyword>
<reference evidence="5 6" key="2">
    <citation type="journal article" date="2011" name="Stand. Genomic Sci.">
        <title>Complete genome sequence of Bacteroides helcogenes type strain (P 36-108).</title>
        <authorList>
            <person name="Pati A."/>
            <person name="Gronow S."/>
            <person name="Zeytun A."/>
            <person name="Lapidus A."/>
            <person name="Nolan M."/>
            <person name="Hammon N."/>
            <person name="Deshpande S."/>
            <person name="Cheng J.F."/>
            <person name="Tapia R."/>
            <person name="Han C."/>
            <person name="Goodwin L."/>
            <person name="Pitluck S."/>
            <person name="Liolios K."/>
            <person name="Pagani I."/>
            <person name="Ivanova N."/>
            <person name="Mavromatis K."/>
            <person name="Chen A."/>
            <person name="Palaniappan K."/>
            <person name="Land M."/>
            <person name="Hauser L."/>
            <person name="Chang Y.J."/>
            <person name="Jeffries C.D."/>
            <person name="Detter J.C."/>
            <person name="Brambilla E."/>
            <person name="Rohde M."/>
            <person name="Goker M."/>
            <person name="Woyke T."/>
            <person name="Bristow J."/>
            <person name="Eisen J.A."/>
            <person name="Markowitz V."/>
            <person name="Hugenholtz P."/>
            <person name="Kyrpides N.C."/>
            <person name="Klenk H.P."/>
            <person name="Lucas S."/>
        </authorList>
    </citation>
    <scope>NUCLEOTIDE SEQUENCE [LARGE SCALE GENOMIC DNA]</scope>
    <source>
        <strain evidence="6">ATCC 35417 / DSM 20613 / JCM 6297 / CCUG 15421 / P 36-108</strain>
    </source>
</reference>
<dbReference type="PATRIC" id="fig|693979.3.peg.2789"/>
<dbReference type="STRING" id="693979.Bache_2664"/>
<evidence type="ECO:0000313" key="6">
    <source>
        <dbReference type="Proteomes" id="UP000008630"/>
    </source>
</evidence>
<dbReference type="InterPro" id="IPR036388">
    <property type="entry name" value="WH-like_DNA-bd_sf"/>
</dbReference>
<keyword evidence="1" id="KW-0805">Transcription regulation</keyword>
<organism evidence="5 6">
    <name type="scientific">Bacteroides helcogenes (strain ATCC 35417 / DSM 20613 / JCM 6297 / CCUG 15421 / P 36-108)</name>
    <dbReference type="NCBI Taxonomy" id="693979"/>
    <lineage>
        <taxon>Bacteria</taxon>
        <taxon>Pseudomonadati</taxon>
        <taxon>Bacteroidota</taxon>
        <taxon>Bacteroidia</taxon>
        <taxon>Bacteroidales</taxon>
        <taxon>Bacteroidaceae</taxon>
        <taxon>Bacteroides</taxon>
    </lineage>
</organism>
<dbReference type="OrthoDB" id="1727128at2"/>
<dbReference type="InterPro" id="IPR016032">
    <property type="entry name" value="Sig_transdc_resp-reg_C-effctor"/>
</dbReference>
<dbReference type="SUPFAM" id="SSF46894">
    <property type="entry name" value="C-terminal effector domain of the bipartite response regulators"/>
    <property type="match status" value="1"/>
</dbReference>
<keyword evidence="6" id="KW-1185">Reference proteome</keyword>
<sequence>MDKIKDTQAINRFFKPIECKLNISAEEYHNLQACIAMVDAASRTTNQSLYIIDYNKKNFLFVSNNPLFLCGYSPDEVKEMGYGFYLKVVPEEEIGMLMEINEAGFDWLYHHPKEIRLDLTIEYDFHLKNESSMPLMIHHQLTPILLNEEGDIWLALCNVSLSSATGHGNVTMNQRNSSAHYEYSFVTRRWKEVNNIALTERESDILRYSIKGLSNTEIGEKLFIDASTVKFHKRKIFDKLHTDNITEAINVAVCKKLI</sequence>
<dbReference type="PROSITE" id="PS50043">
    <property type="entry name" value="HTH_LUXR_2"/>
    <property type="match status" value="1"/>
</dbReference>
<dbReference type="PRINTS" id="PR00038">
    <property type="entry name" value="HTHLUXR"/>
</dbReference>
<dbReference type="eggNOG" id="COG2197">
    <property type="taxonomic scope" value="Bacteria"/>
</dbReference>
<dbReference type="GO" id="GO:0003677">
    <property type="term" value="F:DNA binding"/>
    <property type="evidence" value="ECO:0007669"/>
    <property type="project" value="UniProtKB-KW"/>
</dbReference>
<dbReference type="SMART" id="SM00421">
    <property type="entry name" value="HTH_LUXR"/>
    <property type="match status" value="1"/>
</dbReference>
<dbReference type="AlphaFoldDB" id="E6SWF4"/>
<dbReference type="Gene3D" id="3.30.450.20">
    <property type="entry name" value="PAS domain"/>
    <property type="match status" value="1"/>
</dbReference>
<accession>E6SWF4</accession>
<proteinExistence type="predicted"/>
<dbReference type="GO" id="GO:0006355">
    <property type="term" value="P:regulation of DNA-templated transcription"/>
    <property type="evidence" value="ECO:0007669"/>
    <property type="project" value="InterPro"/>
</dbReference>
<protein>
    <submittedName>
        <fullName evidence="5">Transcriptional regulator, LuxR family</fullName>
    </submittedName>
</protein>
<gene>
    <name evidence="5" type="ordered locus">Bache_2664</name>
</gene>
<evidence type="ECO:0000256" key="1">
    <source>
        <dbReference type="ARBA" id="ARBA00023015"/>
    </source>
</evidence>